<sequence>MGNKLTPEIRFPGFTGDWEQRQLGEISVKVTEKNKDNIYSETLTNSAEFGIITQRDFFEKDISNKKNIDGYYIVHPDYFVYNPRISNFAPVGPIKRNKLGRTGIMSPLYYVFRTHDVDKTYLEYYFSGNGWHRFMNLNGDSGARSDRFAIKDSVFSEMPIPIPSIEEQVEVGNLFTELDDTISIRQQELDTLKQTKQGFLQKMFPKKGETIPEIRFPGFTGTWEECKVEDIALVSTGNRDTQDALEDGKYDFYVRSPKIEKINSYSYDGEAVLTVGDGVGVGKVFHYVTGKFDYHQRVYKVSDFKDFNGLFFYYYFSDNFIYESRKYNAKTSVDSVRREMITKMNIPNPNIEEQTQIGMFFKQIDDTITLHRQELETLKQTKKAFLQKMFV</sequence>
<keyword evidence="5" id="KW-0255">Endonuclease</keyword>
<keyword evidence="6" id="KW-1185">Reference proteome</keyword>
<dbReference type="InterPro" id="IPR044946">
    <property type="entry name" value="Restrct_endonuc_typeI_TRD_sf"/>
</dbReference>
<evidence type="ECO:0000313" key="5">
    <source>
        <dbReference type="EMBL" id="MFC4025576.1"/>
    </source>
</evidence>
<dbReference type="RefSeq" id="WP_379498066.1">
    <property type="nucleotide sequence ID" value="NZ_JBHSAO010000016.1"/>
</dbReference>
<dbReference type="InterPro" id="IPR052021">
    <property type="entry name" value="Type-I_RS_S_subunit"/>
</dbReference>
<dbReference type="Proteomes" id="UP001595772">
    <property type="component" value="Unassembled WGS sequence"/>
</dbReference>
<dbReference type="EC" id="3.1.21.-" evidence="5"/>
<dbReference type="EMBL" id="JBHSAO010000016">
    <property type="protein sequence ID" value="MFC4025576.1"/>
    <property type="molecule type" value="Genomic_DNA"/>
</dbReference>
<evidence type="ECO:0000313" key="6">
    <source>
        <dbReference type="Proteomes" id="UP001595772"/>
    </source>
</evidence>
<dbReference type="PANTHER" id="PTHR30408:SF12">
    <property type="entry name" value="TYPE I RESTRICTION ENZYME MJAVIII SPECIFICITY SUBUNIT"/>
    <property type="match status" value="1"/>
</dbReference>
<dbReference type="PANTHER" id="PTHR30408">
    <property type="entry name" value="TYPE-1 RESTRICTION ENZYME ECOKI SPECIFICITY PROTEIN"/>
    <property type="match status" value="1"/>
</dbReference>
<proteinExistence type="inferred from homology"/>
<gene>
    <name evidence="5" type="ORF">ACFOUV_17495</name>
</gene>
<reference evidence="6" key="1">
    <citation type="journal article" date="2019" name="Int. J. Syst. Evol. Microbiol.">
        <title>The Global Catalogue of Microorganisms (GCM) 10K type strain sequencing project: providing services to taxonomists for standard genome sequencing and annotation.</title>
        <authorList>
            <consortium name="The Broad Institute Genomics Platform"/>
            <consortium name="The Broad Institute Genome Sequencing Center for Infectious Disease"/>
            <person name="Wu L."/>
            <person name="Ma J."/>
        </authorList>
    </citation>
    <scope>NUCLEOTIDE SEQUENCE [LARGE SCALE GENOMIC DNA]</scope>
    <source>
        <strain evidence="6">IBRC-M 10703</strain>
    </source>
</reference>
<dbReference type="GO" id="GO:0004519">
    <property type="term" value="F:endonuclease activity"/>
    <property type="evidence" value="ECO:0007669"/>
    <property type="project" value="UniProtKB-KW"/>
</dbReference>
<accession>A0ABV8H5M7</accession>
<protein>
    <submittedName>
        <fullName evidence="5">Restriction endonuclease subunit S</fullName>
        <ecNumber evidence="5">3.1.21.-</ecNumber>
    </submittedName>
</protein>
<dbReference type="Pfam" id="PF01420">
    <property type="entry name" value="Methylase_S"/>
    <property type="match status" value="2"/>
</dbReference>
<dbReference type="InterPro" id="IPR000055">
    <property type="entry name" value="Restrct_endonuc_typeI_TRD"/>
</dbReference>
<evidence type="ECO:0000256" key="2">
    <source>
        <dbReference type="ARBA" id="ARBA00022747"/>
    </source>
</evidence>
<organism evidence="5 6">
    <name type="scientific">Oceanobacillus longus</name>
    <dbReference type="NCBI Taxonomy" id="930120"/>
    <lineage>
        <taxon>Bacteria</taxon>
        <taxon>Bacillati</taxon>
        <taxon>Bacillota</taxon>
        <taxon>Bacilli</taxon>
        <taxon>Bacillales</taxon>
        <taxon>Bacillaceae</taxon>
        <taxon>Oceanobacillus</taxon>
    </lineage>
</organism>
<dbReference type="Gene3D" id="3.90.220.20">
    <property type="entry name" value="DNA methylase specificity domains"/>
    <property type="match status" value="2"/>
</dbReference>
<comment type="caution">
    <text evidence="5">The sequence shown here is derived from an EMBL/GenBank/DDBJ whole genome shotgun (WGS) entry which is preliminary data.</text>
</comment>
<keyword evidence="3" id="KW-0238">DNA-binding</keyword>
<comment type="similarity">
    <text evidence="1">Belongs to the type-I restriction system S methylase family.</text>
</comment>
<feature type="domain" description="Type I restriction modification DNA specificity" evidence="4">
    <location>
        <begin position="17"/>
        <end position="194"/>
    </location>
</feature>
<evidence type="ECO:0000256" key="1">
    <source>
        <dbReference type="ARBA" id="ARBA00010923"/>
    </source>
</evidence>
<keyword evidence="2" id="KW-0680">Restriction system</keyword>
<evidence type="ECO:0000259" key="4">
    <source>
        <dbReference type="Pfam" id="PF01420"/>
    </source>
</evidence>
<feature type="domain" description="Type I restriction modification DNA specificity" evidence="4">
    <location>
        <begin position="222"/>
        <end position="380"/>
    </location>
</feature>
<dbReference type="GO" id="GO:0016787">
    <property type="term" value="F:hydrolase activity"/>
    <property type="evidence" value="ECO:0007669"/>
    <property type="project" value="UniProtKB-KW"/>
</dbReference>
<keyword evidence="5" id="KW-0378">Hydrolase</keyword>
<name>A0ABV8H5M7_9BACI</name>
<evidence type="ECO:0000256" key="3">
    <source>
        <dbReference type="ARBA" id="ARBA00023125"/>
    </source>
</evidence>
<keyword evidence="5" id="KW-0540">Nuclease</keyword>
<dbReference type="Gene3D" id="1.10.287.1120">
    <property type="entry name" value="Bipartite methylase S protein"/>
    <property type="match status" value="1"/>
</dbReference>
<dbReference type="SUPFAM" id="SSF116734">
    <property type="entry name" value="DNA methylase specificity domain"/>
    <property type="match status" value="2"/>
</dbReference>